<dbReference type="PANTHER" id="PTHR47870:SF2">
    <property type="entry name" value="FORMATE-DEPENDENT NITRITE REDUCTASE COMPLEX SUBUNIT NRFF"/>
    <property type="match status" value="1"/>
</dbReference>
<name>I3D8U6_9PAST</name>
<reference evidence="6 7" key="1">
    <citation type="submission" date="2012-03" db="EMBL/GenBank/DDBJ databases">
        <authorList>
            <person name="Harkins D.M."/>
            <person name="Madupu R."/>
            <person name="Durkin A.S."/>
            <person name="Torralba M."/>
            <person name="Methe B."/>
            <person name="Sutton G.G."/>
            <person name="Nelson K.E."/>
        </authorList>
    </citation>
    <scope>NUCLEOTIDE SEQUENCE [LARGE SCALE GENOMIC DNA]</scope>
    <source>
        <strain evidence="6 7">CCUG 2042</strain>
    </source>
</reference>
<keyword evidence="7" id="KW-1185">Reference proteome</keyword>
<dbReference type="OrthoDB" id="9776053at2"/>
<dbReference type="SMART" id="SM00028">
    <property type="entry name" value="TPR"/>
    <property type="match status" value="2"/>
</dbReference>
<evidence type="ECO:0000256" key="1">
    <source>
        <dbReference type="ARBA" id="ARBA00022737"/>
    </source>
</evidence>
<dbReference type="GO" id="GO:0005886">
    <property type="term" value="C:plasma membrane"/>
    <property type="evidence" value="ECO:0007669"/>
    <property type="project" value="TreeGrafter"/>
</dbReference>
<dbReference type="Pfam" id="PF23914">
    <property type="entry name" value="TPR_CcmH_CycH"/>
    <property type="match status" value="1"/>
</dbReference>
<evidence type="ECO:0000256" key="2">
    <source>
        <dbReference type="ARBA" id="ARBA00022803"/>
    </source>
</evidence>
<protein>
    <submittedName>
        <fullName evidence="6">Formate-dependent nitrite reductase complex subunit NrfG domain protein</fullName>
    </submittedName>
</protein>
<dbReference type="EMBL" id="AJSX01000040">
    <property type="protein sequence ID" value="EIJ68139.1"/>
    <property type="molecule type" value="Genomic_DNA"/>
</dbReference>
<dbReference type="InterPro" id="IPR051263">
    <property type="entry name" value="C-type_cytochrome_biogenesis"/>
</dbReference>
<feature type="transmembrane region" description="Helical" evidence="4">
    <location>
        <begin position="84"/>
        <end position="101"/>
    </location>
</feature>
<dbReference type="InterPro" id="IPR056413">
    <property type="entry name" value="TPR_CcmH_CycH"/>
</dbReference>
<keyword evidence="2 3" id="KW-0802">TPR repeat</keyword>
<dbReference type="eggNOG" id="COG4235">
    <property type="taxonomic scope" value="Bacteria"/>
</dbReference>
<feature type="repeat" description="TPR" evidence="3">
    <location>
        <begin position="150"/>
        <end position="183"/>
    </location>
</feature>
<organism evidence="6 7">
    <name type="scientific">Pasteurella bettyae CCUG 2042</name>
    <dbReference type="NCBI Taxonomy" id="1095749"/>
    <lineage>
        <taxon>Bacteria</taxon>
        <taxon>Pseudomonadati</taxon>
        <taxon>Pseudomonadota</taxon>
        <taxon>Gammaproteobacteria</taxon>
        <taxon>Pasteurellales</taxon>
        <taxon>Pasteurellaceae</taxon>
        <taxon>Pasteurella</taxon>
    </lineage>
</organism>
<dbReference type="InterPro" id="IPR019734">
    <property type="entry name" value="TPR_rpt"/>
</dbReference>
<evidence type="ECO:0000313" key="6">
    <source>
        <dbReference type="EMBL" id="EIJ68139.1"/>
    </source>
</evidence>
<evidence type="ECO:0000259" key="5">
    <source>
        <dbReference type="Pfam" id="PF23914"/>
    </source>
</evidence>
<feature type="transmembrane region" description="Helical" evidence="4">
    <location>
        <begin position="6"/>
        <end position="23"/>
    </location>
</feature>
<keyword evidence="4" id="KW-1133">Transmembrane helix</keyword>
<accession>I3D8U6</accession>
<dbReference type="PANTHER" id="PTHR47870">
    <property type="entry name" value="CYTOCHROME C-TYPE BIOGENESIS PROTEIN CCMH"/>
    <property type="match status" value="1"/>
</dbReference>
<dbReference type="SUPFAM" id="SSF48452">
    <property type="entry name" value="TPR-like"/>
    <property type="match status" value="1"/>
</dbReference>
<comment type="caution">
    <text evidence="6">The sequence shown here is derived from an EMBL/GenBank/DDBJ whole genome shotgun (WGS) entry which is preliminary data.</text>
</comment>
<dbReference type="PATRIC" id="fig|1095749.3.peg.1764"/>
<keyword evidence="1" id="KW-0677">Repeat</keyword>
<proteinExistence type="predicted"/>
<evidence type="ECO:0000256" key="4">
    <source>
        <dbReference type="SAM" id="Phobius"/>
    </source>
</evidence>
<dbReference type="PROSITE" id="PS50005">
    <property type="entry name" value="TPR"/>
    <property type="match status" value="1"/>
</dbReference>
<dbReference type="AlphaFoldDB" id="I3D8U6"/>
<dbReference type="InterPro" id="IPR011990">
    <property type="entry name" value="TPR-like_helical_dom_sf"/>
</dbReference>
<keyword evidence="4" id="KW-0812">Transmembrane</keyword>
<evidence type="ECO:0000313" key="7">
    <source>
        <dbReference type="Proteomes" id="UP000006457"/>
    </source>
</evidence>
<dbReference type="RefSeq" id="WP_005761361.1">
    <property type="nucleotide sequence ID" value="NZ_AJSX01000040.1"/>
</dbReference>
<dbReference type="Proteomes" id="UP000006457">
    <property type="component" value="Unassembled WGS sequence"/>
</dbReference>
<evidence type="ECO:0000256" key="3">
    <source>
        <dbReference type="PROSITE-ProRule" id="PRU00339"/>
    </source>
</evidence>
<feature type="domain" description="Cytochrome c-type biogenesis protein H TPR" evidence="5">
    <location>
        <begin position="114"/>
        <end position="249"/>
    </location>
</feature>
<sequence length="282" mass="32039">MTGFIIGLICFALISLILCIHFTKKVQWQKNYRQQQNIVLYQQQLGTKPDSALAKEFAERLLLDEQQSESALTIKSTVGFSKKLSIGLWAILVIIPLTYYFSLNRFDAAQDGQKAFAEKQTQLATVSAEDKNMDYVISIQNRLRKDPNNVQDWVELGQAYMLSNDYQHAIVAYSNAEKIEGSKPYILGLAATTLYYQAGQKITPQVQEIINLALTEDPKEASSLSLLASDAFIKNDFKTALDYWQRLLDTEQSSVDRREIIKNMNMARMLENSKTQRSGVNE</sequence>
<keyword evidence="4" id="KW-0472">Membrane</keyword>
<dbReference type="Gene3D" id="1.25.40.10">
    <property type="entry name" value="Tetratricopeptide repeat domain"/>
    <property type="match status" value="1"/>
</dbReference>
<gene>
    <name evidence="6" type="ORF">HMPREF1052_1289</name>
</gene>